<name>A0A6V7THX3_MELEN</name>
<comment type="caution">
    <text evidence="1">The sequence shown here is derived from an EMBL/GenBank/DDBJ whole genome shotgun (WGS) entry which is preliminary data.</text>
</comment>
<dbReference type="EMBL" id="CAJEWN010000001">
    <property type="protein sequence ID" value="CAD2122882.1"/>
    <property type="molecule type" value="Genomic_DNA"/>
</dbReference>
<dbReference type="AlphaFoldDB" id="A0A6V7THX3"/>
<proteinExistence type="predicted"/>
<dbReference type="Proteomes" id="UP000580250">
    <property type="component" value="Unassembled WGS sequence"/>
</dbReference>
<evidence type="ECO:0000313" key="2">
    <source>
        <dbReference type="Proteomes" id="UP000580250"/>
    </source>
</evidence>
<organism evidence="1 2">
    <name type="scientific">Meloidogyne enterolobii</name>
    <name type="common">Root-knot nematode worm</name>
    <name type="synonym">Meloidogyne mayaguensis</name>
    <dbReference type="NCBI Taxonomy" id="390850"/>
    <lineage>
        <taxon>Eukaryota</taxon>
        <taxon>Metazoa</taxon>
        <taxon>Ecdysozoa</taxon>
        <taxon>Nematoda</taxon>
        <taxon>Chromadorea</taxon>
        <taxon>Rhabditida</taxon>
        <taxon>Tylenchina</taxon>
        <taxon>Tylenchomorpha</taxon>
        <taxon>Tylenchoidea</taxon>
        <taxon>Meloidogynidae</taxon>
        <taxon>Meloidogyninae</taxon>
        <taxon>Meloidogyne</taxon>
    </lineage>
</organism>
<gene>
    <name evidence="1" type="ORF">MENT_LOCUS345</name>
</gene>
<reference evidence="1 2" key="1">
    <citation type="submission" date="2020-08" db="EMBL/GenBank/DDBJ databases">
        <authorList>
            <person name="Koutsovoulos G."/>
            <person name="Danchin GJ E."/>
        </authorList>
    </citation>
    <scope>NUCLEOTIDE SEQUENCE [LARGE SCALE GENOMIC DNA]</scope>
</reference>
<accession>A0A6V7THX3</accession>
<sequence>MSLLQRLPKVTCIDYYFDIVSIPAWVLFERFFNFASNSQRN</sequence>
<evidence type="ECO:0000313" key="1">
    <source>
        <dbReference type="EMBL" id="CAD2122882.1"/>
    </source>
</evidence>
<protein>
    <submittedName>
        <fullName evidence="1">Uncharacterized protein</fullName>
    </submittedName>
</protein>